<sequence>MKNSNLIEDLLNWADELEGYATANQDLPRKRLQPLVLALHITAGAIDKLNQHMEAK</sequence>
<dbReference type="AlphaFoldDB" id="A0A0F9JRZ3"/>
<gene>
    <name evidence="1" type="ORF">LCGC14_1791600</name>
</gene>
<comment type="caution">
    <text evidence="1">The sequence shown here is derived from an EMBL/GenBank/DDBJ whole genome shotgun (WGS) entry which is preliminary data.</text>
</comment>
<dbReference type="EMBL" id="LAZR01017119">
    <property type="protein sequence ID" value="KKM01723.1"/>
    <property type="molecule type" value="Genomic_DNA"/>
</dbReference>
<name>A0A0F9JRZ3_9ZZZZ</name>
<proteinExistence type="predicted"/>
<protein>
    <recommendedName>
        <fullName evidence="2">NTP pyrophosphohydrolase MazG putative catalytic core domain-containing protein</fullName>
    </recommendedName>
</protein>
<reference evidence="1" key="1">
    <citation type="journal article" date="2015" name="Nature">
        <title>Complex archaea that bridge the gap between prokaryotes and eukaryotes.</title>
        <authorList>
            <person name="Spang A."/>
            <person name="Saw J.H."/>
            <person name="Jorgensen S.L."/>
            <person name="Zaremba-Niedzwiedzka K."/>
            <person name="Martijn J."/>
            <person name="Lind A.E."/>
            <person name="van Eijk R."/>
            <person name="Schleper C."/>
            <person name="Guy L."/>
            <person name="Ettema T.J."/>
        </authorList>
    </citation>
    <scope>NUCLEOTIDE SEQUENCE</scope>
</reference>
<accession>A0A0F9JRZ3</accession>
<organism evidence="1">
    <name type="scientific">marine sediment metagenome</name>
    <dbReference type="NCBI Taxonomy" id="412755"/>
    <lineage>
        <taxon>unclassified sequences</taxon>
        <taxon>metagenomes</taxon>
        <taxon>ecological metagenomes</taxon>
    </lineage>
</organism>
<evidence type="ECO:0008006" key="2">
    <source>
        <dbReference type="Google" id="ProtNLM"/>
    </source>
</evidence>
<evidence type="ECO:0000313" key="1">
    <source>
        <dbReference type="EMBL" id="KKM01723.1"/>
    </source>
</evidence>